<accession>A0AA36IH54</accession>
<feature type="transmembrane region" description="Helical" evidence="2">
    <location>
        <begin position="275"/>
        <end position="295"/>
    </location>
</feature>
<gene>
    <name evidence="3" type="ORF">EVOR1521_LOCUS12879</name>
</gene>
<protein>
    <submittedName>
        <fullName evidence="3">Uncharacterized protein</fullName>
    </submittedName>
</protein>
<evidence type="ECO:0000256" key="2">
    <source>
        <dbReference type="SAM" id="Phobius"/>
    </source>
</evidence>
<feature type="transmembrane region" description="Helical" evidence="2">
    <location>
        <begin position="667"/>
        <end position="687"/>
    </location>
</feature>
<evidence type="ECO:0000313" key="4">
    <source>
        <dbReference type="Proteomes" id="UP001178507"/>
    </source>
</evidence>
<keyword evidence="2" id="KW-1133">Transmembrane helix</keyword>
<dbReference type="EMBL" id="CAUJNA010001391">
    <property type="protein sequence ID" value="CAJ1386633.1"/>
    <property type="molecule type" value="Genomic_DNA"/>
</dbReference>
<keyword evidence="2" id="KW-0812">Transmembrane</keyword>
<organism evidence="3 4">
    <name type="scientific">Effrenium voratum</name>
    <dbReference type="NCBI Taxonomy" id="2562239"/>
    <lineage>
        <taxon>Eukaryota</taxon>
        <taxon>Sar</taxon>
        <taxon>Alveolata</taxon>
        <taxon>Dinophyceae</taxon>
        <taxon>Suessiales</taxon>
        <taxon>Symbiodiniaceae</taxon>
        <taxon>Effrenium</taxon>
    </lineage>
</organism>
<reference evidence="3" key="1">
    <citation type="submission" date="2023-08" db="EMBL/GenBank/DDBJ databases">
        <authorList>
            <person name="Chen Y."/>
            <person name="Shah S."/>
            <person name="Dougan E. K."/>
            <person name="Thang M."/>
            <person name="Chan C."/>
        </authorList>
    </citation>
    <scope>NUCLEOTIDE SEQUENCE</scope>
</reference>
<feature type="transmembrane region" description="Helical" evidence="2">
    <location>
        <begin position="636"/>
        <end position="661"/>
    </location>
</feature>
<feature type="compositionally biased region" description="Basic and acidic residues" evidence="1">
    <location>
        <begin position="817"/>
        <end position="856"/>
    </location>
</feature>
<feature type="transmembrane region" description="Helical" evidence="2">
    <location>
        <begin position="429"/>
        <end position="449"/>
    </location>
</feature>
<name>A0AA36IH54_9DINO</name>
<dbReference type="AlphaFoldDB" id="A0AA36IH54"/>
<evidence type="ECO:0000313" key="3">
    <source>
        <dbReference type="EMBL" id="CAJ1386633.1"/>
    </source>
</evidence>
<keyword evidence="2" id="KW-0472">Membrane</keyword>
<comment type="caution">
    <text evidence="3">The sequence shown here is derived from an EMBL/GenBank/DDBJ whole genome shotgun (WGS) entry which is preliminary data.</text>
</comment>
<sequence>MWACADNLREELEQAQELLATRDHGLSACEESCTSSEGILQQAESELDSCRQELKAMTSEDLDSIRLEIEKRKQALARAEQGTADTVALRANIGAQMPEVSAMLEDRRLAAERATDEAVAEGSRELSLGPLSLPHLTDFHEKGTDAHFPAMKQRLRRVDSFEEIRKAGLFRGVGILQVLQYQAFVFRDGLHGVVGAGTLTASIDGFDAEFEATRKVDEVDLFISHTWMSDRWLKYAAICFHLNFKLAVGISIGAWMSVICYLAATGISAWGGCRYLVLVGVYAPTLLFFLVFFLGHKLSSLAHELPTVWLDKVCIHQTNEAMKALQVNALPVFVARSREILVLWSDTLFERLWCCLELATFAKYGDVESMRFAPLWLAPWLLSSVLLDLASTSLLEVLEILIPNWTSFFMKPLNGFFAEVFHVEEGSRLAGFLAALAIWCLSGLCYLPASIPGCVAFQRKLCNHKLMLEQMSSFDIREAKCSVASDRQLVEDQVVELWRHDVDSPRAGPLAESRVSGDAEEALDRFNAYIRGPLQAAVVESIGHEAHVPYYLCVVAFLPMNFYSLVNTLGCDSGPCETSARNAGFDSVESYLGTQALAWLLCLLLTFPLTQPVLLRCVRLAMSCTEGHHLKTFLTALCCPVAYAYSYICGGAIWGLAFATVQNYSPAWLAALVFYLTFLVAQAFLLFRSPLSATSYHTDASQKYCCSGRQIVSQYEEVRPMLPSAFATSGDIATRQPRASLTLAGPAATSLAVDAEQLQKLSDELGSSKVEAASMASQALKLGKNLEDASEKAAYWRRRHEEAESAEASSPLQPEEAQERESSEPSDRPRILRVEAEIRSEEEHGPDVSYGPEHRCGGRVLK</sequence>
<evidence type="ECO:0000256" key="1">
    <source>
        <dbReference type="SAM" id="MobiDB-lite"/>
    </source>
</evidence>
<feature type="region of interest" description="Disordered" evidence="1">
    <location>
        <begin position="793"/>
        <end position="862"/>
    </location>
</feature>
<keyword evidence="4" id="KW-1185">Reference proteome</keyword>
<dbReference type="Proteomes" id="UP001178507">
    <property type="component" value="Unassembled WGS sequence"/>
</dbReference>
<feature type="transmembrane region" description="Helical" evidence="2">
    <location>
        <begin position="596"/>
        <end position="615"/>
    </location>
</feature>
<proteinExistence type="predicted"/>
<feature type="transmembrane region" description="Helical" evidence="2">
    <location>
        <begin position="244"/>
        <end position="263"/>
    </location>
</feature>